<accession>B6W9Y9</accession>
<comment type="caution">
    <text evidence="1">The sequence shown here is derived from an EMBL/GenBank/DDBJ whole genome shotgun (WGS) entry which is preliminary data.</text>
</comment>
<dbReference type="RefSeq" id="WP_004814615.1">
    <property type="nucleotide sequence ID" value="NZ_ABXA01000036.1"/>
</dbReference>
<sequence length="202" mass="22145">MGSCKVINGLNSNTTKHLVFDAGAFFKNYDIKSDTFDSAIKENKLIGATKGGGSFKAIPTFREIELDGMRGALKGTKILESWEVTIGANVAEVTPNNLALSLGVASEVESLESNPQNYKKVTGKMCISDKDYLDNITWVGTISGSDEPVIIQVYNALNTKGLELSFEDKGELVIEMEFVGHFDMKSKEVPFAIYYPKLEEVI</sequence>
<reference evidence="1 2" key="1">
    <citation type="submission" date="2008-09" db="EMBL/GenBank/DDBJ databases">
        <authorList>
            <person name="Fulton L."/>
            <person name="Clifton S."/>
            <person name="Fulton B."/>
            <person name="Xu J."/>
            <person name="Minx P."/>
            <person name="Pepin K.H."/>
            <person name="Johnson M."/>
            <person name="Thiruvilangam P."/>
            <person name="Bhonagiri V."/>
            <person name="Nash W.E."/>
            <person name="Mardis E.R."/>
            <person name="Wilson R.K."/>
        </authorList>
    </citation>
    <scope>NUCLEOTIDE SEQUENCE [LARGE SCALE GENOMIC DNA]</scope>
    <source>
        <strain evidence="1 2">DSM 7454</strain>
    </source>
</reference>
<proteinExistence type="predicted"/>
<organism evidence="1 2">
    <name type="scientific">Anaerococcus hydrogenalis DSM 7454</name>
    <dbReference type="NCBI Taxonomy" id="561177"/>
    <lineage>
        <taxon>Bacteria</taxon>
        <taxon>Bacillati</taxon>
        <taxon>Bacillota</taxon>
        <taxon>Tissierellia</taxon>
        <taxon>Tissierellales</taxon>
        <taxon>Peptoniphilaceae</taxon>
        <taxon>Anaerococcus</taxon>
    </lineage>
</organism>
<dbReference type="EMBL" id="ABXA01000036">
    <property type="protein sequence ID" value="EEB35749.1"/>
    <property type="molecule type" value="Genomic_DNA"/>
</dbReference>
<reference evidence="1 2" key="2">
    <citation type="submission" date="2008-10" db="EMBL/GenBank/DDBJ databases">
        <title>Draft genome sequence of Anaerococcus hydrogenalis (DSM 7454).</title>
        <authorList>
            <person name="Sudarsanam P."/>
            <person name="Ley R."/>
            <person name="Guruge J."/>
            <person name="Turnbaugh P.J."/>
            <person name="Mahowald M."/>
            <person name="Liep D."/>
            <person name="Gordon J."/>
        </authorList>
    </citation>
    <scope>NUCLEOTIDE SEQUENCE [LARGE SCALE GENOMIC DNA]</scope>
    <source>
        <strain evidence="1 2">DSM 7454</strain>
    </source>
</reference>
<gene>
    <name evidence="1" type="ORF">ANHYDRO_01415</name>
</gene>
<evidence type="ECO:0008006" key="3">
    <source>
        <dbReference type="Google" id="ProtNLM"/>
    </source>
</evidence>
<dbReference type="AlphaFoldDB" id="B6W9Y9"/>
<protein>
    <recommendedName>
        <fullName evidence="3">Phage tail protein</fullName>
    </recommendedName>
</protein>
<name>B6W9Y9_9FIRM</name>
<evidence type="ECO:0000313" key="1">
    <source>
        <dbReference type="EMBL" id="EEB35749.1"/>
    </source>
</evidence>
<dbReference type="STRING" id="561177.ANHYDRO_01415"/>
<dbReference type="eggNOG" id="ENOG502ZRBY">
    <property type="taxonomic scope" value="Bacteria"/>
</dbReference>
<evidence type="ECO:0000313" key="2">
    <source>
        <dbReference type="Proteomes" id="UP000005451"/>
    </source>
</evidence>
<dbReference type="Proteomes" id="UP000005451">
    <property type="component" value="Unassembled WGS sequence"/>
</dbReference>